<protein>
    <submittedName>
        <fullName evidence="1">Uncharacterized protein</fullName>
    </submittedName>
</protein>
<reference evidence="1" key="2">
    <citation type="journal article" date="2015" name="Fish Shellfish Immunol.">
        <title>Early steps in the European eel (Anguilla anguilla)-Vibrio vulnificus interaction in the gills: Role of the RtxA13 toxin.</title>
        <authorList>
            <person name="Callol A."/>
            <person name="Pajuelo D."/>
            <person name="Ebbesson L."/>
            <person name="Teles M."/>
            <person name="MacKenzie S."/>
            <person name="Amaro C."/>
        </authorList>
    </citation>
    <scope>NUCLEOTIDE SEQUENCE</scope>
</reference>
<sequence length="29" mass="3217">MLDALNVLRFTIPGKHLSMLGIHIAKKAK</sequence>
<evidence type="ECO:0000313" key="1">
    <source>
        <dbReference type="EMBL" id="JAH58966.1"/>
    </source>
</evidence>
<accession>A0A0E9TZK5</accession>
<organism evidence="1">
    <name type="scientific">Anguilla anguilla</name>
    <name type="common">European freshwater eel</name>
    <name type="synonym">Muraena anguilla</name>
    <dbReference type="NCBI Taxonomy" id="7936"/>
    <lineage>
        <taxon>Eukaryota</taxon>
        <taxon>Metazoa</taxon>
        <taxon>Chordata</taxon>
        <taxon>Craniata</taxon>
        <taxon>Vertebrata</taxon>
        <taxon>Euteleostomi</taxon>
        <taxon>Actinopterygii</taxon>
        <taxon>Neopterygii</taxon>
        <taxon>Teleostei</taxon>
        <taxon>Anguilliformes</taxon>
        <taxon>Anguillidae</taxon>
        <taxon>Anguilla</taxon>
    </lineage>
</organism>
<proteinExistence type="predicted"/>
<name>A0A0E9TZK5_ANGAN</name>
<dbReference type="AlphaFoldDB" id="A0A0E9TZK5"/>
<reference evidence="1" key="1">
    <citation type="submission" date="2014-11" db="EMBL/GenBank/DDBJ databases">
        <authorList>
            <person name="Amaro Gonzalez C."/>
        </authorList>
    </citation>
    <scope>NUCLEOTIDE SEQUENCE</scope>
</reference>
<dbReference type="EMBL" id="GBXM01049611">
    <property type="protein sequence ID" value="JAH58966.1"/>
    <property type="molecule type" value="Transcribed_RNA"/>
</dbReference>